<dbReference type="AlphaFoldDB" id="A0A402CDG3"/>
<sequence>MLADLAGGHGDRTIGQRMREYTRPPVLIIDDFAIRCEIPTG</sequence>
<accession>A0A402CDG3</accession>
<gene>
    <name evidence="1" type="ORF">Rhow_005287</name>
</gene>
<comment type="caution">
    <text evidence="1">The sequence shown here is derived from an EMBL/GenBank/DDBJ whole genome shotgun (WGS) entry which is preliminary data.</text>
</comment>
<proteinExistence type="predicted"/>
<dbReference type="Proteomes" id="UP000287519">
    <property type="component" value="Unassembled WGS sequence"/>
</dbReference>
<name>A0A402CDG3_RHOWR</name>
<evidence type="ECO:0000313" key="2">
    <source>
        <dbReference type="Proteomes" id="UP000287519"/>
    </source>
</evidence>
<keyword evidence="2" id="KW-1185">Reference proteome</keyword>
<reference evidence="1 2" key="1">
    <citation type="submission" date="2018-11" db="EMBL/GenBank/DDBJ databases">
        <title>Microbial catabolism of amino acid.</title>
        <authorList>
            <person name="Hibi M."/>
            <person name="Ogawa J."/>
        </authorList>
    </citation>
    <scope>NUCLEOTIDE SEQUENCE [LARGE SCALE GENOMIC DNA]</scope>
    <source>
        <strain evidence="1 2">C31-06</strain>
    </source>
</reference>
<organism evidence="1 2">
    <name type="scientific">Rhodococcus wratislaviensis</name>
    <name type="common">Tsukamurella wratislaviensis</name>
    <dbReference type="NCBI Taxonomy" id="44752"/>
    <lineage>
        <taxon>Bacteria</taxon>
        <taxon>Bacillati</taxon>
        <taxon>Actinomycetota</taxon>
        <taxon>Actinomycetes</taxon>
        <taxon>Mycobacteriales</taxon>
        <taxon>Nocardiaceae</taxon>
        <taxon>Rhodococcus</taxon>
    </lineage>
</organism>
<dbReference type="EMBL" id="BHYM01000046">
    <property type="protein sequence ID" value="GCE41628.1"/>
    <property type="molecule type" value="Genomic_DNA"/>
</dbReference>
<evidence type="ECO:0000313" key="1">
    <source>
        <dbReference type="EMBL" id="GCE41628.1"/>
    </source>
</evidence>
<protein>
    <submittedName>
        <fullName evidence="1">Mobile element protein</fullName>
    </submittedName>
</protein>